<dbReference type="Gene3D" id="3.10.129.10">
    <property type="entry name" value="Hotdog Thioesterase"/>
    <property type="match status" value="1"/>
</dbReference>
<evidence type="ECO:0000313" key="2">
    <source>
        <dbReference type="EMBL" id="MFC7441087.1"/>
    </source>
</evidence>
<protein>
    <submittedName>
        <fullName evidence="2">MaoC/PaaZ C-terminal domain-containing protein</fullName>
    </submittedName>
</protein>
<name>A0ABW2RJ65_9BACL</name>
<dbReference type="InterPro" id="IPR029069">
    <property type="entry name" value="HotDog_dom_sf"/>
</dbReference>
<proteinExistence type="predicted"/>
<dbReference type="EMBL" id="JBHTBW010000020">
    <property type="protein sequence ID" value="MFC7441087.1"/>
    <property type="molecule type" value="Genomic_DNA"/>
</dbReference>
<dbReference type="PANTHER" id="PTHR43841:SF3">
    <property type="entry name" value="(3R)-HYDROXYACYL-ACP DEHYDRATASE SUBUNIT HADB"/>
    <property type="match status" value="1"/>
</dbReference>
<evidence type="ECO:0000259" key="1">
    <source>
        <dbReference type="Pfam" id="PF01575"/>
    </source>
</evidence>
<evidence type="ECO:0000313" key="3">
    <source>
        <dbReference type="Proteomes" id="UP001596500"/>
    </source>
</evidence>
<comment type="caution">
    <text evidence="2">The sequence shown here is derived from an EMBL/GenBank/DDBJ whole genome shotgun (WGS) entry which is preliminary data.</text>
</comment>
<dbReference type="PANTHER" id="PTHR43841">
    <property type="entry name" value="3-HYDROXYACYL-THIOESTER DEHYDRATASE HTDX-RELATED"/>
    <property type="match status" value="1"/>
</dbReference>
<gene>
    <name evidence="2" type="ORF">ACFQNG_07955</name>
</gene>
<organism evidence="2 3">
    <name type="scientific">Laceyella putida</name>
    <dbReference type="NCBI Taxonomy" id="110101"/>
    <lineage>
        <taxon>Bacteria</taxon>
        <taxon>Bacillati</taxon>
        <taxon>Bacillota</taxon>
        <taxon>Bacilli</taxon>
        <taxon>Bacillales</taxon>
        <taxon>Thermoactinomycetaceae</taxon>
        <taxon>Laceyella</taxon>
    </lineage>
</organism>
<feature type="domain" description="MaoC-like" evidence="1">
    <location>
        <begin position="8"/>
        <end position="118"/>
    </location>
</feature>
<accession>A0ABW2RJ65</accession>
<reference evidence="3" key="1">
    <citation type="journal article" date="2019" name="Int. J. Syst. Evol. Microbiol.">
        <title>The Global Catalogue of Microorganisms (GCM) 10K type strain sequencing project: providing services to taxonomists for standard genome sequencing and annotation.</title>
        <authorList>
            <consortium name="The Broad Institute Genomics Platform"/>
            <consortium name="The Broad Institute Genome Sequencing Center for Infectious Disease"/>
            <person name="Wu L."/>
            <person name="Ma J."/>
        </authorList>
    </citation>
    <scope>NUCLEOTIDE SEQUENCE [LARGE SCALE GENOMIC DNA]</scope>
    <source>
        <strain evidence="3">CGMCC 1.12942</strain>
    </source>
</reference>
<dbReference type="SUPFAM" id="SSF54637">
    <property type="entry name" value="Thioesterase/thiol ester dehydrase-isomerase"/>
    <property type="match status" value="1"/>
</dbReference>
<keyword evidence="3" id="KW-1185">Reference proteome</keyword>
<dbReference type="Pfam" id="PF01575">
    <property type="entry name" value="MaoC_dehydratas"/>
    <property type="match status" value="1"/>
</dbReference>
<dbReference type="RefSeq" id="WP_379864471.1">
    <property type="nucleotide sequence ID" value="NZ_JBHTBW010000020.1"/>
</dbReference>
<dbReference type="InterPro" id="IPR002539">
    <property type="entry name" value="MaoC-like_dom"/>
</dbReference>
<sequence length="135" mass="14750">MDWESIEVGQEIEPLVKPAIEKVQLVKYAGASGDFNLIHTDDETARKVGLPGVIAHGMLSMGFMAQHVGQLVGTYGFVSRLKVRFAGMVRPGDVLTCRLKVTNKDQVKRTVSLDVSVEKEPGQVLTSGEAVLTYY</sequence>
<dbReference type="Proteomes" id="UP001596500">
    <property type="component" value="Unassembled WGS sequence"/>
</dbReference>